<dbReference type="GO" id="GO:0005634">
    <property type="term" value="C:nucleus"/>
    <property type="evidence" value="ECO:0007669"/>
    <property type="project" value="UniProtKB-SubCell"/>
</dbReference>
<comment type="caution">
    <text evidence="9">The sequence shown here is derived from an EMBL/GenBank/DDBJ whole genome shotgun (WGS) entry which is preliminary data.</text>
</comment>
<feature type="domain" description="Paired" evidence="8">
    <location>
        <begin position="1"/>
        <end position="107"/>
    </location>
</feature>
<dbReference type="Gene3D" id="1.10.10.10">
    <property type="entry name" value="Winged helix-like DNA-binding domain superfamily/Winged helix DNA-binding domain"/>
    <property type="match status" value="3"/>
</dbReference>
<proteinExistence type="predicted"/>
<keyword evidence="3" id="KW-0563">Paired box</keyword>
<dbReference type="PANTHER" id="PTHR45636">
    <property type="entry name" value="PAIRED BOX PROTEIN PAX-6-RELATED-RELATED"/>
    <property type="match status" value="1"/>
</dbReference>
<evidence type="ECO:0000256" key="5">
    <source>
        <dbReference type="ARBA" id="ARBA00023125"/>
    </source>
</evidence>
<dbReference type="SUPFAM" id="SSF46689">
    <property type="entry name" value="Homeodomain-like"/>
    <property type="match status" value="2"/>
</dbReference>
<evidence type="ECO:0000259" key="8">
    <source>
        <dbReference type="PROSITE" id="PS51057"/>
    </source>
</evidence>
<dbReference type="EMBL" id="VIIS01001428">
    <property type="protein sequence ID" value="KAF0298491.1"/>
    <property type="molecule type" value="Genomic_DNA"/>
</dbReference>
<comment type="subcellular location">
    <subcellularLocation>
        <location evidence="1">Nucleus</location>
    </subcellularLocation>
</comment>
<evidence type="ECO:0000313" key="10">
    <source>
        <dbReference type="Proteomes" id="UP000440578"/>
    </source>
</evidence>
<name>A0A6A4W977_AMPAM</name>
<dbReference type="PROSITE" id="PS51057">
    <property type="entry name" value="PAIRED_2"/>
    <property type="match status" value="2"/>
</dbReference>
<dbReference type="PANTHER" id="PTHR45636:SF41">
    <property type="entry name" value="PAIRED BOX PROTEIN PAX-6-RELATED"/>
    <property type="match status" value="1"/>
</dbReference>
<evidence type="ECO:0000256" key="3">
    <source>
        <dbReference type="ARBA" id="ARBA00022724"/>
    </source>
</evidence>
<organism evidence="9 10">
    <name type="scientific">Amphibalanus amphitrite</name>
    <name type="common">Striped barnacle</name>
    <name type="synonym">Balanus amphitrite</name>
    <dbReference type="NCBI Taxonomy" id="1232801"/>
    <lineage>
        <taxon>Eukaryota</taxon>
        <taxon>Metazoa</taxon>
        <taxon>Ecdysozoa</taxon>
        <taxon>Arthropoda</taxon>
        <taxon>Crustacea</taxon>
        <taxon>Multicrustacea</taxon>
        <taxon>Cirripedia</taxon>
        <taxon>Thoracica</taxon>
        <taxon>Thoracicalcarea</taxon>
        <taxon>Balanomorpha</taxon>
        <taxon>Balanoidea</taxon>
        <taxon>Balanidae</taxon>
        <taxon>Amphibalaninae</taxon>
        <taxon>Amphibalanus</taxon>
    </lineage>
</organism>
<dbReference type="PRINTS" id="PR00027">
    <property type="entry name" value="PAIREDBOX"/>
</dbReference>
<dbReference type="AlphaFoldDB" id="A0A6A4W977"/>
<feature type="domain" description="Paired" evidence="8">
    <location>
        <begin position="99"/>
        <end position="173"/>
    </location>
</feature>
<evidence type="ECO:0000256" key="7">
    <source>
        <dbReference type="ARBA" id="ARBA00023242"/>
    </source>
</evidence>
<sequence length="216" mass="23644">MVRHKIVELAHNGVRPCDISRQLRVSHGCVSKILSRFYDTGSVRPGVIGGSKPKVATPTVIQAIAEYKRANPTIFAWEIRERLLAERVCDQEGAPSVSSINRFYETGSFKAGVIGGSKPKVATPHVVDAIAKYKRENPTMFAWEIRDRLLAENVCNQDNVPSVSSINRPSVIAHAPPAAHDLRDIRPSYSINGILGIGAQDPNGNNIGKRKRDDGN</sequence>
<dbReference type="InterPro" id="IPR043565">
    <property type="entry name" value="PAX_fam"/>
</dbReference>
<evidence type="ECO:0000256" key="4">
    <source>
        <dbReference type="ARBA" id="ARBA00023015"/>
    </source>
</evidence>
<dbReference type="FunFam" id="1.10.10.10:FF:000003">
    <property type="entry name" value="Paired box protein Pax-6"/>
    <property type="match status" value="2"/>
</dbReference>
<keyword evidence="2" id="KW-0217">Developmental protein</keyword>
<dbReference type="InterPro" id="IPR001523">
    <property type="entry name" value="Paired_dom"/>
</dbReference>
<dbReference type="GO" id="GO:0000981">
    <property type="term" value="F:DNA-binding transcription factor activity, RNA polymerase II-specific"/>
    <property type="evidence" value="ECO:0007669"/>
    <property type="project" value="TreeGrafter"/>
</dbReference>
<reference evidence="9 10" key="1">
    <citation type="submission" date="2019-07" db="EMBL/GenBank/DDBJ databases">
        <title>Draft genome assembly of a fouling barnacle, Amphibalanus amphitrite (Darwin, 1854): The first reference genome for Thecostraca.</title>
        <authorList>
            <person name="Kim W."/>
        </authorList>
    </citation>
    <scope>NUCLEOTIDE SEQUENCE [LARGE SCALE GENOMIC DNA]</scope>
    <source>
        <strain evidence="9">SNU_AA5</strain>
        <tissue evidence="9">Soma without cirri and trophi</tissue>
    </source>
</reference>
<dbReference type="OrthoDB" id="3225452at2759"/>
<evidence type="ECO:0000256" key="6">
    <source>
        <dbReference type="ARBA" id="ARBA00023163"/>
    </source>
</evidence>
<dbReference type="SMART" id="SM00351">
    <property type="entry name" value="PAX"/>
    <property type="match status" value="2"/>
</dbReference>
<dbReference type="PROSITE" id="PS00034">
    <property type="entry name" value="PAIRED_1"/>
    <property type="match status" value="1"/>
</dbReference>
<keyword evidence="10" id="KW-1185">Reference proteome</keyword>
<protein>
    <submittedName>
        <fullName evidence="9">Paired box protein Pax-5</fullName>
    </submittedName>
</protein>
<gene>
    <name evidence="9" type="primary">PAX5</name>
    <name evidence="9" type="ORF">FJT64_004087</name>
</gene>
<dbReference type="Pfam" id="PF00292">
    <property type="entry name" value="PAX"/>
    <property type="match status" value="1"/>
</dbReference>
<accession>A0A6A4W977</accession>
<dbReference type="InterPro" id="IPR036388">
    <property type="entry name" value="WH-like_DNA-bd_sf"/>
</dbReference>
<evidence type="ECO:0000256" key="2">
    <source>
        <dbReference type="ARBA" id="ARBA00022473"/>
    </source>
</evidence>
<keyword evidence="7" id="KW-0539">Nucleus</keyword>
<dbReference type="Proteomes" id="UP000440578">
    <property type="component" value="Unassembled WGS sequence"/>
</dbReference>
<keyword evidence="6" id="KW-0804">Transcription</keyword>
<dbReference type="InterPro" id="IPR043182">
    <property type="entry name" value="PAIRED_DNA-bd_dom"/>
</dbReference>
<dbReference type="InterPro" id="IPR009057">
    <property type="entry name" value="Homeodomain-like_sf"/>
</dbReference>
<keyword evidence="5" id="KW-0238">DNA-binding</keyword>
<keyword evidence="4" id="KW-0805">Transcription regulation</keyword>
<evidence type="ECO:0000256" key="1">
    <source>
        <dbReference type="ARBA" id="ARBA00004123"/>
    </source>
</evidence>
<dbReference type="GO" id="GO:0000978">
    <property type="term" value="F:RNA polymerase II cis-regulatory region sequence-specific DNA binding"/>
    <property type="evidence" value="ECO:0007669"/>
    <property type="project" value="TreeGrafter"/>
</dbReference>
<evidence type="ECO:0000313" key="9">
    <source>
        <dbReference type="EMBL" id="KAF0298491.1"/>
    </source>
</evidence>